<comment type="caution">
    <text evidence="11">The sequence shown here is derived from an EMBL/GenBank/DDBJ whole genome shotgun (WGS) entry which is preliminary data.</text>
</comment>
<name>A0ABS1V4W3_9PROT</name>
<feature type="domain" description="ABC transporter" evidence="9">
    <location>
        <begin position="332"/>
        <end position="567"/>
    </location>
</feature>
<evidence type="ECO:0000313" key="11">
    <source>
        <dbReference type="EMBL" id="MBL6456706.1"/>
    </source>
</evidence>
<feature type="domain" description="ABC transmembrane type-1" evidence="10">
    <location>
        <begin position="24"/>
        <end position="301"/>
    </location>
</feature>
<proteinExistence type="predicted"/>
<keyword evidence="2 8" id="KW-0812">Transmembrane</keyword>
<evidence type="ECO:0000256" key="6">
    <source>
        <dbReference type="ARBA" id="ARBA00023136"/>
    </source>
</evidence>
<dbReference type="InterPro" id="IPR039421">
    <property type="entry name" value="Type_1_exporter"/>
</dbReference>
<organism evidence="11 12">
    <name type="scientific">Belnapia mucosa</name>
    <dbReference type="NCBI Taxonomy" id="2804532"/>
    <lineage>
        <taxon>Bacteria</taxon>
        <taxon>Pseudomonadati</taxon>
        <taxon>Pseudomonadota</taxon>
        <taxon>Alphaproteobacteria</taxon>
        <taxon>Acetobacterales</taxon>
        <taxon>Roseomonadaceae</taxon>
        <taxon>Belnapia</taxon>
    </lineage>
</organism>
<dbReference type="InterPro" id="IPR036640">
    <property type="entry name" value="ABC1_TM_sf"/>
</dbReference>
<dbReference type="SMART" id="SM00382">
    <property type="entry name" value="AAA"/>
    <property type="match status" value="1"/>
</dbReference>
<feature type="transmembrane region" description="Helical" evidence="8">
    <location>
        <begin position="129"/>
        <end position="152"/>
    </location>
</feature>
<dbReference type="SUPFAM" id="SSF90123">
    <property type="entry name" value="ABC transporter transmembrane region"/>
    <property type="match status" value="1"/>
</dbReference>
<protein>
    <submittedName>
        <fullName evidence="11">ATP-binding cassette domain-containing protein</fullName>
    </submittedName>
</protein>
<evidence type="ECO:0000259" key="9">
    <source>
        <dbReference type="PROSITE" id="PS50893"/>
    </source>
</evidence>
<dbReference type="PANTHER" id="PTHR24221">
    <property type="entry name" value="ATP-BINDING CASSETTE SUB-FAMILY B"/>
    <property type="match status" value="1"/>
</dbReference>
<feature type="transmembrane region" description="Helical" evidence="8">
    <location>
        <begin position="21"/>
        <end position="40"/>
    </location>
</feature>
<evidence type="ECO:0000256" key="2">
    <source>
        <dbReference type="ARBA" id="ARBA00022692"/>
    </source>
</evidence>
<feature type="transmembrane region" description="Helical" evidence="8">
    <location>
        <begin position="60"/>
        <end position="82"/>
    </location>
</feature>
<dbReference type="PANTHER" id="PTHR24221:SF248">
    <property type="entry name" value="ABC TRANSPORTER TRANSMEMBRANE REGION"/>
    <property type="match status" value="1"/>
</dbReference>
<dbReference type="InterPro" id="IPR017871">
    <property type="entry name" value="ABC_transporter-like_CS"/>
</dbReference>
<reference evidence="11 12" key="1">
    <citation type="submission" date="2021-01" db="EMBL/GenBank/DDBJ databases">
        <title>Belnapia mucosa sp. nov. and Belnapia arida sp. nov., isolated from the Tabernas Desert (Almeria, Spain).</title>
        <authorList>
            <person name="Molina-Menor E."/>
            <person name="Vidal-Verdu A."/>
            <person name="Calonge A."/>
            <person name="Satari L."/>
            <person name="Pereto Magraner J."/>
            <person name="Porcar Miralles M."/>
        </authorList>
    </citation>
    <scope>NUCLEOTIDE SEQUENCE [LARGE SCALE GENOMIC DNA]</scope>
    <source>
        <strain evidence="11 12">T6</strain>
    </source>
</reference>
<comment type="subcellular location">
    <subcellularLocation>
        <location evidence="1">Cell membrane</location>
        <topology evidence="1">Multi-pass membrane protein</topology>
    </subcellularLocation>
</comment>
<evidence type="ECO:0000256" key="1">
    <source>
        <dbReference type="ARBA" id="ARBA00004651"/>
    </source>
</evidence>
<keyword evidence="12" id="KW-1185">Reference proteome</keyword>
<keyword evidence="6 8" id="KW-0472">Membrane</keyword>
<feature type="region of interest" description="Disordered" evidence="7">
    <location>
        <begin position="545"/>
        <end position="569"/>
    </location>
</feature>
<feature type="transmembrane region" description="Helical" evidence="8">
    <location>
        <begin position="248"/>
        <end position="266"/>
    </location>
</feature>
<keyword evidence="5 8" id="KW-1133">Transmembrane helix</keyword>
<keyword evidence="4 11" id="KW-0067">ATP-binding</keyword>
<dbReference type="PROSITE" id="PS50929">
    <property type="entry name" value="ABC_TM1F"/>
    <property type="match status" value="1"/>
</dbReference>
<dbReference type="Gene3D" id="1.20.1560.10">
    <property type="entry name" value="ABC transporter type 1, transmembrane domain"/>
    <property type="match status" value="1"/>
</dbReference>
<evidence type="ECO:0000256" key="4">
    <source>
        <dbReference type="ARBA" id="ARBA00022840"/>
    </source>
</evidence>
<dbReference type="PROSITE" id="PS50893">
    <property type="entry name" value="ABC_TRANSPORTER_2"/>
    <property type="match status" value="1"/>
</dbReference>
<dbReference type="Pfam" id="PF00005">
    <property type="entry name" value="ABC_tran"/>
    <property type="match status" value="1"/>
</dbReference>
<dbReference type="RefSeq" id="WP_202826421.1">
    <property type="nucleotide sequence ID" value="NZ_JAEUXJ010000005.1"/>
</dbReference>
<dbReference type="InterPro" id="IPR027417">
    <property type="entry name" value="P-loop_NTPase"/>
</dbReference>
<dbReference type="InterPro" id="IPR003439">
    <property type="entry name" value="ABC_transporter-like_ATP-bd"/>
</dbReference>
<dbReference type="InterPro" id="IPR003593">
    <property type="entry name" value="AAA+_ATPase"/>
</dbReference>
<dbReference type="EMBL" id="JAEUXJ010000005">
    <property type="protein sequence ID" value="MBL6456706.1"/>
    <property type="molecule type" value="Genomic_DNA"/>
</dbReference>
<sequence>MTTSMVSSNPLKLRRFGVTPAFVFTLVLLTLGCTIGIFNMVMSTGHLVDGVMETRNIDTIYGLLAVFVTAIILSNLFFYLRLRLLDSVAERFGLALRTEALQAAVRSAVRADIVSGLTVLQDITSVQRFISGGSIASALDIIGGVVCLAFVFYLDTGFGWITSGNILLTLVVAWLIRRAANRKNKDAAADPAMISAEMSGQLLHPDLVRGLGQLPATLVRWHRRYDAALTATQAFDARVSALMELQGLLFSVCSVLIFVHGLLLIIAGTGTIGLMIAAFMMSNHAMGAFGVILGQWEVWQQGTSAWQRLRNLIRDEGAPQLRPIDHDAQIGLVIENVTFWPEGRAKPIIHKLSMTLPPGCVVVIQGRNGVGKSTLLRLVLGLLPPTEGRILLDRQDTHYCDRAEFGMRIGYLPQDIQLFEADIMTNIGRGPNPSPEHVVAAARAAGAHTMIGRLPLGYQTPAGQSAGLSSGEQRLVGLARALYGSPRLLVLDEPEVGLDGNARNALRNGVERARADGGIVLIVSHEAETWLDIADLKLKLEAGGTWSLDPTRPEPAAEQSKEPHLAQPR</sequence>
<dbReference type="Pfam" id="PF00664">
    <property type="entry name" value="ABC_membrane"/>
    <property type="match status" value="1"/>
</dbReference>
<dbReference type="PROSITE" id="PS00211">
    <property type="entry name" value="ABC_TRANSPORTER_1"/>
    <property type="match status" value="1"/>
</dbReference>
<dbReference type="Proteomes" id="UP000606490">
    <property type="component" value="Unassembled WGS sequence"/>
</dbReference>
<evidence type="ECO:0000256" key="7">
    <source>
        <dbReference type="SAM" id="MobiDB-lite"/>
    </source>
</evidence>
<dbReference type="GO" id="GO:0005524">
    <property type="term" value="F:ATP binding"/>
    <property type="evidence" value="ECO:0007669"/>
    <property type="project" value="UniProtKB-KW"/>
</dbReference>
<dbReference type="InterPro" id="IPR011527">
    <property type="entry name" value="ABC1_TM_dom"/>
</dbReference>
<evidence type="ECO:0000256" key="8">
    <source>
        <dbReference type="SAM" id="Phobius"/>
    </source>
</evidence>
<evidence type="ECO:0000313" key="12">
    <source>
        <dbReference type="Proteomes" id="UP000606490"/>
    </source>
</evidence>
<evidence type="ECO:0000256" key="5">
    <source>
        <dbReference type="ARBA" id="ARBA00022989"/>
    </source>
</evidence>
<accession>A0ABS1V4W3</accession>
<dbReference type="SUPFAM" id="SSF52540">
    <property type="entry name" value="P-loop containing nucleoside triphosphate hydrolases"/>
    <property type="match status" value="1"/>
</dbReference>
<keyword evidence="3" id="KW-0547">Nucleotide-binding</keyword>
<feature type="transmembrane region" description="Helical" evidence="8">
    <location>
        <begin position="158"/>
        <end position="176"/>
    </location>
</feature>
<evidence type="ECO:0000256" key="3">
    <source>
        <dbReference type="ARBA" id="ARBA00022741"/>
    </source>
</evidence>
<gene>
    <name evidence="11" type="ORF">JMJ55_15325</name>
</gene>
<feature type="compositionally biased region" description="Basic and acidic residues" evidence="7">
    <location>
        <begin position="559"/>
        <end position="569"/>
    </location>
</feature>
<dbReference type="Gene3D" id="3.40.50.300">
    <property type="entry name" value="P-loop containing nucleotide triphosphate hydrolases"/>
    <property type="match status" value="1"/>
</dbReference>
<evidence type="ECO:0000259" key="10">
    <source>
        <dbReference type="PROSITE" id="PS50929"/>
    </source>
</evidence>